<comment type="caution">
    <text evidence="14">The sequence shown here is derived from an EMBL/GenBank/DDBJ whole genome shotgun (WGS) entry which is preliminary data.</text>
</comment>
<evidence type="ECO:0000256" key="9">
    <source>
        <dbReference type="ARBA" id="ARBA00022927"/>
    </source>
</evidence>
<reference evidence="14 15" key="1">
    <citation type="journal article" date="2016" name="Int. J. Syst. Evol. Microbiol.">
        <title>Lysobacter erysipheiresistens sp. nov., an antagonist of powdery mildew, isolated from tobacco-cultivated soil.</title>
        <authorList>
            <person name="Xie B."/>
            <person name="Li T."/>
            <person name="Lin X."/>
            <person name="Wang C.J."/>
            <person name="Chen Y.J."/>
            <person name="Liu W.J."/>
            <person name="Zhao Z.W."/>
        </authorList>
    </citation>
    <scope>NUCLEOTIDE SEQUENCE [LARGE SCALE GENOMIC DNA]</scope>
    <source>
        <strain evidence="14 15">RS-LYSO-3</strain>
    </source>
</reference>
<evidence type="ECO:0000256" key="12">
    <source>
        <dbReference type="RuleBase" id="RU003879"/>
    </source>
</evidence>
<feature type="transmembrane region" description="Helical" evidence="13">
    <location>
        <begin position="20"/>
        <end position="39"/>
    </location>
</feature>
<evidence type="ECO:0000256" key="10">
    <source>
        <dbReference type="ARBA" id="ARBA00022989"/>
    </source>
</evidence>
<keyword evidence="5 12" id="KW-0813">Transport</keyword>
<accession>A0ABU7YXZ9</accession>
<keyword evidence="10 13" id="KW-1133">Transmembrane helix</keyword>
<organism evidence="14 15">
    <name type="scientific">Novilysobacter erysipheiresistens</name>
    <dbReference type="NCBI Taxonomy" id="1749332"/>
    <lineage>
        <taxon>Bacteria</taxon>
        <taxon>Pseudomonadati</taxon>
        <taxon>Pseudomonadota</taxon>
        <taxon>Gammaproteobacteria</taxon>
        <taxon>Lysobacterales</taxon>
        <taxon>Lysobacteraceae</taxon>
        <taxon>Novilysobacter</taxon>
    </lineage>
</organism>
<evidence type="ECO:0000256" key="3">
    <source>
        <dbReference type="ARBA" id="ARBA00005811"/>
    </source>
</evidence>
<name>A0ABU7YXZ9_9GAMM</name>
<evidence type="ECO:0000256" key="5">
    <source>
        <dbReference type="ARBA" id="ARBA00022448"/>
    </source>
</evidence>
<comment type="subunit">
    <text evidence="4">The accessory proteins ExbB and ExbD seem to form a complex with TonB.</text>
</comment>
<keyword evidence="15" id="KW-1185">Reference proteome</keyword>
<comment type="subcellular location">
    <subcellularLocation>
        <location evidence="2">Cell inner membrane</location>
        <topology evidence="2">Single-pass type II membrane protein</topology>
    </subcellularLocation>
    <subcellularLocation>
        <location evidence="12">Cell membrane</location>
        <topology evidence="12">Single-pass type II membrane protein</topology>
    </subcellularLocation>
</comment>
<dbReference type="Gene3D" id="3.30.420.270">
    <property type="match status" value="1"/>
</dbReference>
<sequence>MAFSTGNSATGPMAEINVTPLVDVMLVLLIIFMITAPLMSHKIEVALPEVDIGRYDEKAPEVPPITLAITQDGKVYWNDEPVTVQLLESRLSVEAQKTPQPQINVRGDKTTKYRSIRDVVELAQRQGMRKVGFVAIKDRSN</sequence>
<evidence type="ECO:0000256" key="4">
    <source>
        <dbReference type="ARBA" id="ARBA00011471"/>
    </source>
</evidence>
<comment type="function">
    <text evidence="1">Involved in the TonB-dependent energy-dependent transport of various receptor-bound substrates.</text>
</comment>
<keyword evidence="7" id="KW-0997">Cell inner membrane</keyword>
<dbReference type="Pfam" id="PF02472">
    <property type="entry name" value="ExbD"/>
    <property type="match status" value="1"/>
</dbReference>
<evidence type="ECO:0000256" key="6">
    <source>
        <dbReference type="ARBA" id="ARBA00022475"/>
    </source>
</evidence>
<dbReference type="Proteomes" id="UP001355056">
    <property type="component" value="Unassembled WGS sequence"/>
</dbReference>
<keyword evidence="8 12" id="KW-0812">Transmembrane</keyword>
<dbReference type="InterPro" id="IPR003400">
    <property type="entry name" value="ExbD"/>
</dbReference>
<keyword evidence="6" id="KW-1003">Cell membrane</keyword>
<evidence type="ECO:0000313" key="15">
    <source>
        <dbReference type="Proteomes" id="UP001355056"/>
    </source>
</evidence>
<evidence type="ECO:0000256" key="7">
    <source>
        <dbReference type="ARBA" id="ARBA00022519"/>
    </source>
</evidence>
<proteinExistence type="inferred from homology"/>
<evidence type="ECO:0000313" key="14">
    <source>
        <dbReference type="EMBL" id="MEG3183843.1"/>
    </source>
</evidence>
<evidence type="ECO:0000256" key="11">
    <source>
        <dbReference type="ARBA" id="ARBA00023136"/>
    </source>
</evidence>
<comment type="similarity">
    <text evidence="3 12">Belongs to the ExbD/TolR family.</text>
</comment>
<keyword evidence="11 13" id="KW-0472">Membrane</keyword>
<evidence type="ECO:0000256" key="13">
    <source>
        <dbReference type="SAM" id="Phobius"/>
    </source>
</evidence>
<dbReference type="PANTHER" id="PTHR30558:SF12">
    <property type="entry name" value="BIOPOLYMER TRANSPORT PROTEIN EXBD"/>
    <property type="match status" value="1"/>
</dbReference>
<dbReference type="PANTHER" id="PTHR30558">
    <property type="entry name" value="EXBD MEMBRANE COMPONENT OF PMF-DRIVEN MACROMOLECULE IMPORT SYSTEM"/>
    <property type="match status" value="1"/>
</dbReference>
<dbReference type="RefSeq" id="WP_332616200.1">
    <property type="nucleotide sequence ID" value="NZ_JAXGFP010000003.1"/>
</dbReference>
<gene>
    <name evidence="14" type="ORF">SNE34_07455</name>
</gene>
<evidence type="ECO:0000256" key="8">
    <source>
        <dbReference type="ARBA" id="ARBA00022692"/>
    </source>
</evidence>
<keyword evidence="9 12" id="KW-0653">Protein transport</keyword>
<evidence type="ECO:0000256" key="2">
    <source>
        <dbReference type="ARBA" id="ARBA00004249"/>
    </source>
</evidence>
<evidence type="ECO:0000256" key="1">
    <source>
        <dbReference type="ARBA" id="ARBA00003540"/>
    </source>
</evidence>
<dbReference type="EMBL" id="JAXGFP010000003">
    <property type="protein sequence ID" value="MEG3183843.1"/>
    <property type="molecule type" value="Genomic_DNA"/>
</dbReference>
<protein>
    <submittedName>
        <fullName evidence="14">Biopolymer transporter ExbD</fullName>
    </submittedName>
</protein>